<dbReference type="AlphaFoldDB" id="A0A6J5FD82"/>
<gene>
    <name evidence="1" type="ORF">LMG29542_08567</name>
</gene>
<dbReference type="EMBL" id="CADIKH010000302">
    <property type="protein sequence ID" value="CAB3775185.1"/>
    <property type="molecule type" value="Genomic_DNA"/>
</dbReference>
<sequence length="229" mass="26012">MTTATADPESRARQICIDTTDLSLGGAMEAVCCYDLDRRCLIATGMGKPDSVPVPDSAYPAVETAGHSIRVIHTHPESAVNVSLSESDVSYLWTHAGVLEVEAVLLDGSWFRAGRRIDTDWAHESAFATTDLINAGVAAATIEDRQNLGLDPFYNEVRTHLVLIVLDEYLREQEKSARSWFSWRRPPEYGFTYIFELSEQRRHRWAEPQSQRQIQGWVSAIRREYRRIR</sequence>
<evidence type="ECO:0008006" key="3">
    <source>
        <dbReference type="Google" id="ProtNLM"/>
    </source>
</evidence>
<keyword evidence="2" id="KW-1185">Reference proteome</keyword>
<dbReference type="RefSeq" id="WP_175233524.1">
    <property type="nucleotide sequence ID" value="NZ_CADIKH010000302.1"/>
</dbReference>
<evidence type="ECO:0000313" key="2">
    <source>
        <dbReference type="Proteomes" id="UP000494363"/>
    </source>
</evidence>
<organism evidence="1 2">
    <name type="scientific">Paraburkholderia humisilvae</name>
    <dbReference type="NCBI Taxonomy" id="627669"/>
    <lineage>
        <taxon>Bacteria</taxon>
        <taxon>Pseudomonadati</taxon>
        <taxon>Pseudomonadota</taxon>
        <taxon>Betaproteobacteria</taxon>
        <taxon>Burkholderiales</taxon>
        <taxon>Burkholderiaceae</taxon>
        <taxon>Paraburkholderia</taxon>
    </lineage>
</organism>
<proteinExistence type="predicted"/>
<reference evidence="1 2" key="1">
    <citation type="submission" date="2020-04" db="EMBL/GenBank/DDBJ databases">
        <authorList>
            <person name="De Canck E."/>
        </authorList>
    </citation>
    <scope>NUCLEOTIDE SEQUENCE [LARGE SCALE GENOMIC DNA]</scope>
    <source>
        <strain evidence="1 2">LMG 29542</strain>
    </source>
</reference>
<name>A0A6J5FD82_9BURK</name>
<accession>A0A6J5FD82</accession>
<protein>
    <recommendedName>
        <fullName evidence="3">JAB domain-containing protein</fullName>
    </recommendedName>
</protein>
<dbReference type="Proteomes" id="UP000494363">
    <property type="component" value="Unassembled WGS sequence"/>
</dbReference>
<evidence type="ECO:0000313" key="1">
    <source>
        <dbReference type="EMBL" id="CAB3775185.1"/>
    </source>
</evidence>